<sequence>MAMDQTDSTRRLPLLVLGLWLLSDALVGVRDTRGRISALSMLCKRFAAFMRRCDVESFLNIGRLYPELAPMEKRIDMHVEHSTTTWASASWMSKTSIMTLLQDEGTI</sequence>
<keyword evidence="4" id="KW-1185">Reference proteome</keyword>
<feature type="signal peptide" evidence="1">
    <location>
        <begin position="1"/>
        <end position="25"/>
    </location>
</feature>
<name>A0AAD6UXX5_9AGAR</name>
<keyword evidence="1" id="KW-0732">Signal</keyword>
<dbReference type="Proteomes" id="UP001219525">
    <property type="component" value="Unassembled WGS sequence"/>
</dbReference>
<accession>A0AAD6UXX5</accession>
<dbReference type="AlphaFoldDB" id="A0AAD6UXX5"/>
<dbReference type="Pfam" id="PF12455">
    <property type="entry name" value="Dynactin"/>
    <property type="match status" value="1"/>
</dbReference>
<reference evidence="3" key="1">
    <citation type="submission" date="2023-03" db="EMBL/GenBank/DDBJ databases">
        <title>Massive genome expansion in bonnet fungi (Mycena s.s.) driven by repeated elements and novel gene families across ecological guilds.</title>
        <authorList>
            <consortium name="Lawrence Berkeley National Laboratory"/>
            <person name="Harder C.B."/>
            <person name="Miyauchi S."/>
            <person name="Viragh M."/>
            <person name="Kuo A."/>
            <person name="Thoen E."/>
            <person name="Andreopoulos B."/>
            <person name="Lu D."/>
            <person name="Skrede I."/>
            <person name="Drula E."/>
            <person name="Henrissat B."/>
            <person name="Morin E."/>
            <person name="Kohler A."/>
            <person name="Barry K."/>
            <person name="LaButti K."/>
            <person name="Morin E."/>
            <person name="Salamov A."/>
            <person name="Lipzen A."/>
            <person name="Mereny Z."/>
            <person name="Hegedus B."/>
            <person name="Baldrian P."/>
            <person name="Stursova M."/>
            <person name="Weitz H."/>
            <person name="Taylor A."/>
            <person name="Grigoriev I.V."/>
            <person name="Nagy L.G."/>
            <person name="Martin F."/>
            <person name="Kauserud H."/>
        </authorList>
    </citation>
    <scope>NUCLEOTIDE SEQUENCE</scope>
    <source>
        <strain evidence="3">9144</strain>
    </source>
</reference>
<protein>
    <recommendedName>
        <fullName evidence="2">Dynein associated protein domain-containing protein</fullName>
    </recommendedName>
</protein>
<proteinExistence type="predicted"/>
<organism evidence="3 4">
    <name type="scientific">Mycena pura</name>
    <dbReference type="NCBI Taxonomy" id="153505"/>
    <lineage>
        <taxon>Eukaryota</taxon>
        <taxon>Fungi</taxon>
        <taxon>Dikarya</taxon>
        <taxon>Basidiomycota</taxon>
        <taxon>Agaricomycotina</taxon>
        <taxon>Agaricomycetes</taxon>
        <taxon>Agaricomycetidae</taxon>
        <taxon>Agaricales</taxon>
        <taxon>Marasmiineae</taxon>
        <taxon>Mycenaceae</taxon>
        <taxon>Mycena</taxon>
    </lineage>
</organism>
<evidence type="ECO:0000313" key="4">
    <source>
        <dbReference type="Proteomes" id="UP001219525"/>
    </source>
</evidence>
<comment type="caution">
    <text evidence="3">The sequence shown here is derived from an EMBL/GenBank/DDBJ whole genome shotgun (WGS) entry which is preliminary data.</text>
</comment>
<evidence type="ECO:0000313" key="3">
    <source>
        <dbReference type="EMBL" id="KAJ7194754.1"/>
    </source>
</evidence>
<dbReference type="EMBL" id="JARJCW010000096">
    <property type="protein sequence ID" value="KAJ7194754.1"/>
    <property type="molecule type" value="Genomic_DNA"/>
</dbReference>
<evidence type="ECO:0000256" key="1">
    <source>
        <dbReference type="SAM" id="SignalP"/>
    </source>
</evidence>
<evidence type="ECO:0000259" key="2">
    <source>
        <dbReference type="Pfam" id="PF12455"/>
    </source>
</evidence>
<feature type="domain" description="Dynein associated protein" evidence="2">
    <location>
        <begin position="23"/>
        <end position="81"/>
    </location>
</feature>
<gene>
    <name evidence="3" type="ORF">GGX14DRAFT_678419</name>
</gene>
<feature type="chain" id="PRO_5042241392" description="Dynein associated protein domain-containing protein" evidence="1">
    <location>
        <begin position="26"/>
        <end position="107"/>
    </location>
</feature>
<dbReference type="InterPro" id="IPR022157">
    <property type="entry name" value="Dynactin"/>
</dbReference>